<keyword evidence="1" id="KW-0808">Transferase</keyword>
<sequence length="247" mass="28209">MSADKLLSFLGKESLEGMDFLDIGSGSGLHSLAAFDAKAKRIHSFDFDPLSVRTTAKLRQLAGDPPNWIVERGDVLDVDYLQRLGTWSLVYSWGVLHHTGAMWQAIENAAHKVAPGGLFFIALYSSNVVKPSAEFWLDVKRRYNAASPGKRRWMEYWYIWRFGLGRNPLQLPQLLKQIYDKKKGRGMSYMTDVRDWLGGWPMEFADDQAVVDFLKERFDFELVRMSTGEACTEFLFQSPNNPPSSRN</sequence>
<keyword evidence="1" id="KW-0489">Methyltransferase</keyword>
<dbReference type="CDD" id="cd02440">
    <property type="entry name" value="AdoMet_MTases"/>
    <property type="match status" value="1"/>
</dbReference>
<evidence type="ECO:0000313" key="1">
    <source>
        <dbReference type="EMBL" id="MDX8473470.1"/>
    </source>
</evidence>
<keyword evidence="2" id="KW-1185">Reference proteome</keyword>
<gene>
    <name evidence="1" type="ORF">RFM27_15430</name>
</gene>
<dbReference type="Gene3D" id="3.40.50.150">
    <property type="entry name" value="Vaccinia Virus protein VP39"/>
    <property type="match status" value="1"/>
</dbReference>
<dbReference type="SUPFAM" id="SSF53335">
    <property type="entry name" value="S-adenosyl-L-methionine-dependent methyltransferases"/>
    <property type="match status" value="1"/>
</dbReference>
<dbReference type="RefSeq" id="WP_320316865.1">
    <property type="nucleotide sequence ID" value="NZ_JAVIIX010000006.1"/>
</dbReference>
<dbReference type="InterPro" id="IPR029063">
    <property type="entry name" value="SAM-dependent_MTases_sf"/>
</dbReference>
<comment type="caution">
    <text evidence="1">The sequence shown here is derived from an EMBL/GenBank/DDBJ whole genome shotgun (WGS) entry which is preliminary data.</text>
</comment>
<proteinExistence type="predicted"/>
<dbReference type="GO" id="GO:0032259">
    <property type="term" value="P:methylation"/>
    <property type="evidence" value="ECO:0007669"/>
    <property type="project" value="UniProtKB-KW"/>
</dbReference>
<dbReference type="Pfam" id="PF13489">
    <property type="entry name" value="Methyltransf_23"/>
    <property type="match status" value="1"/>
</dbReference>
<dbReference type="EC" id="2.1.1.-" evidence="1"/>
<reference evidence="1 2" key="1">
    <citation type="submission" date="2023-08" db="EMBL/GenBank/DDBJ databases">
        <title>Implementing the SeqCode for naming new Mesorhizobium species isolated from Vachellia karroo root nodules.</title>
        <authorList>
            <person name="Van Lill M."/>
        </authorList>
    </citation>
    <scope>NUCLEOTIDE SEQUENCE [LARGE SCALE GENOMIC DNA]</scope>
    <source>
        <strain evidence="1 2">VK23A</strain>
    </source>
</reference>
<organism evidence="1 2">
    <name type="scientific">Mesorhizobium dulcispinae</name>
    <dbReference type="NCBI Taxonomy" id="3072316"/>
    <lineage>
        <taxon>Bacteria</taxon>
        <taxon>Pseudomonadati</taxon>
        <taxon>Pseudomonadota</taxon>
        <taxon>Alphaproteobacteria</taxon>
        <taxon>Hyphomicrobiales</taxon>
        <taxon>Phyllobacteriaceae</taxon>
        <taxon>Mesorhizobium</taxon>
    </lineage>
</organism>
<accession>A0ABU4XFB7</accession>
<protein>
    <submittedName>
        <fullName evidence="1">Class I SAM-dependent methyltransferase</fullName>
        <ecNumber evidence="1">2.1.1.-</ecNumber>
    </submittedName>
</protein>
<dbReference type="GO" id="GO:0008168">
    <property type="term" value="F:methyltransferase activity"/>
    <property type="evidence" value="ECO:0007669"/>
    <property type="project" value="UniProtKB-KW"/>
</dbReference>
<dbReference type="Proteomes" id="UP001271780">
    <property type="component" value="Unassembled WGS sequence"/>
</dbReference>
<evidence type="ECO:0000313" key="2">
    <source>
        <dbReference type="Proteomes" id="UP001271780"/>
    </source>
</evidence>
<name>A0ABU4XFB7_9HYPH</name>
<dbReference type="EMBL" id="JAVIIZ010000008">
    <property type="protein sequence ID" value="MDX8473470.1"/>
    <property type="molecule type" value="Genomic_DNA"/>
</dbReference>